<comment type="caution">
    <text evidence="1">The sequence shown here is derived from an EMBL/GenBank/DDBJ whole genome shotgun (WGS) entry which is preliminary data.</text>
</comment>
<sequence length="80" mass="9638">MKKKREMDHSPSTNTLQSQALALRKFISTEIKCELPGEELWNMIHKYQPDYAESFMTEEHKWKAGEDKWKMYKFEQSQPI</sequence>
<organism evidence="1 2">
    <name type="scientific">Thalictrum thalictroides</name>
    <name type="common">Rue-anemone</name>
    <name type="synonym">Anemone thalictroides</name>
    <dbReference type="NCBI Taxonomy" id="46969"/>
    <lineage>
        <taxon>Eukaryota</taxon>
        <taxon>Viridiplantae</taxon>
        <taxon>Streptophyta</taxon>
        <taxon>Embryophyta</taxon>
        <taxon>Tracheophyta</taxon>
        <taxon>Spermatophyta</taxon>
        <taxon>Magnoliopsida</taxon>
        <taxon>Ranunculales</taxon>
        <taxon>Ranunculaceae</taxon>
        <taxon>Thalictroideae</taxon>
        <taxon>Thalictrum</taxon>
    </lineage>
</organism>
<accession>A0A7J6UT70</accession>
<evidence type="ECO:0000313" key="1">
    <source>
        <dbReference type="EMBL" id="KAF5175651.1"/>
    </source>
</evidence>
<evidence type="ECO:0000313" key="2">
    <source>
        <dbReference type="Proteomes" id="UP000554482"/>
    </source>
</evidence>
<dbReference type="EMBL" id="JABWDY010043761">
    <property type="protein sequence ID" value="KAF5175651.1"/>
    <property type="molecule type" value="Genomic_DNA"/>
</dbReference>
<dbReference type="AlphaFoldDB" id="A0A7J6UT70"/>
<name>A0A7J6UT70_THATH</name>
<reference evidence="1 2" key="1">
    <citation type="submission" date="2020-06" db="EMBL/GenBank/DDBJ databases">
        <title>Transcriptomic and genomic resources for Thalictrum thalictroides and T. hernandezii: Facilitating candidate gene discovery in an emerging model plant lineage.</title>
        <authorList>
            <person name="Arias T."/>
            <person name="Riano-Pachon D.M."/>
            <person name="Di Stilio V.S."/>
        </authorList>
    </citation>
    <scope>NUCLEOTIDE SEQUENCE [LARGE SCALE GENOMIC DNA]</scope>
    <source>
        <strain evidence="2">cv. WT478/WT964</strain>
        <tissue evidence="1">Leaves</tissue>
    </source>
</reference>
<protein>
    <submittedName>
        <fullName evidence="1">Uncharacterized protein</fullName>
    </submittedName>
</protein>
<dbReference type="Proteomes" id="UP000554482">
    <property type="component" value="Unassembled WGS sequence"/>
</dbReference>
<keyword evidence="2" id="KW-1185">Reference proteome</keyword>
<proteinExistence type="predicted"/>
<gene>
    <name evidence="1" type="ORF">FRX31_034769</name>
</gene>